<evidence type="ECO:0000256" key="11">
    <source>
        <dbReference type="ARBA" id="ARBA00022741"/>
    </source>
</evidence>
<dbReference type="GO" id="GO:0004673">
    <property type="term" value="F:protein histidine kinase activity"/>
    <property type="evidence" value="ECO:0007669"/>
    <property type="project" value="UniProtKB-EC"/>
</dbReference>
<dbReference type="InterPro" id="IPR036890">
    <property type="entry name" value="HATPase_C_sf"/>
</dbReference>
<dbReference type="InterPro" id="IPR003661">
    <property type="entry name" value="HisK_dim/P_dom"/>
</dbReference>
<accession>A0ABZ0SC63</accession>
<keyword evidence="5" id="KW-0813">Transport</keyword>
<dbReference type="PRINTS" id="PR00344">
    <property type="entry name" value="BCTRLSENSOR"/>
</dbReference>
<dbReference type="PANTHER" id="PTHR45453:SF1">
    <property type="entry name" value="PHOSPHATE REGULON SENSOR PROTEIN PHOR"/>
    <property type="match status" value="1"/>
</dbReference>
<evidence type="ECO:0000256" key="9">
    <source>
        <dbReference type="ARBA" id="ARBA00022679"/>
    </source>
</evidence>
<name>A0ABZ0SC63_9GAMM</name>
<evidence type="ECO:0000256" key="12">
    <source>
        <dbReference type="ARBA" id="ARBA00022777"/>
    </source>
</evidence>
<dbReference type="InterPro" id="IPR004358">
    <property type="entry name" value="Sig_transdc_His_kin-like_C"/>
</dbReference>
<keyword evidence="13" id="KW-0067">ATP-binding</keyword>
<keyword evidence="10 18" id="KW-0812">Transmembrane</keyword>
<dbReference type="EMBL" id="CP121472">
    <property type="protein sequence ID" value="WPL18623.1"/>
    <property type="molecule type" value="Genomic_DNA"/>
</dbReference>
<evidence type="ECO:0000256" key="3">
    <source>
        <dbReference type="ARBA" id="ARBA00012438"/>
    </source>
</evidence>
<evidence type="ECO:0000256" key="17">
    <source>
        <dbReference type="ARBA" id="ARBA00025207"/>
    </source>
</evidence>
<evidence type="ECO:0000256" key="6">
    <source>
        <dbReference type="ARBA" id="ARBA00022475"/>
    </source>
</evidence>
<dbReference type="Pfam" id="PF00512">
    <property type="entry name" value="HisKA"/>
    <property type="match status" value="1"/>
</dbReference>
<organism evidence="20 21">
    <name type="scientific">Thiorhodovibrio winogradskyi</name>
    <dbReference type="NCBI Taxonomy" id="77007"/>
    <lineage>
        <taxon>Bacteria</taxon>
        <taxon>Pseudomonadati</taxon>
        <taxon>Pseudomonadota</taxon>
        <taxon>Gammaproteobacteria</taxon>
        <taxon>Chromatiales</taxon>
        <taxon>Chromatiaceae</taxon>
        <taxon>Thiorhodovibrio</taxon>
    </lineage>
</organism>
<comment type="catalytic activity">
    <reaction evidence="1">
        <text>ATP + protein L-histidine = ADP + protein N-phospho-L-histidine.</text>
        <dbReference type="EC" id="2.7.13.3"/>
    </reaction>
</comment>
<dbReference type="SUPFAM" id="SSF55874">
    <property type="entry name" value="ATPase domain of HSP90 chaperone/DNA topoisomerase II/histidine kinase"/>
    <property type="match status" value="1"/>
</dbReference>
<dbReference type="NCBIfam" id="TIGR02966">
    <property type="entry name" value="phoR_proteo"/>
    <property type="match status" value="1"/>
</dbReference>
<evidence type="ECO:0000256" key="16">
    <source>
        <dbReference type="ARBA" id="ARBA00023136"/>
    </source>
</evidence>
<evidence type="ECO:0000256" key="14">
    <source>
        <dbReference type="ARBA" id="ARBA00022989"/>
    </source>
</evidence>
<evidence type="ECO:0000313" key="20">
    <source>
        <dbReference type="EMBL" id="WPL18623.1"/>
    </source>
</evidence>
<dbReference type="Gene3D" id="3.30.450.20">
    <property type="entry name" value="PAS domain"/>
    <property type="match status" value="1"/>
</dbReference>
<feature type="transmembrane region" description="Helical" evidence="18">
    <location>
        <begin position="45"/>
        <end position="63"/>
    </location>
</feature>
<evidence type="ECO:0000256" key="15">
    <source>
        <dbReference type="ARBA" id="ARBA00023012"/>
    </source>
</evidence>
<dbReference type="PANTHER" id="PTHR45453">
    <property type="entry name" value="PHOSPHATE REGULON SENSOR PROTEIN PHOR"/>
    <property type="match status" value="1"/>
</dbReference>
<dbReference type="Pfam" id="PF11808">
    <property type="entry name" value="PhoR"/>
    <property type="match status" value="1"/>
</dbReference>
<evidence type="ECO:0000313" key="21">
    <source>
        <dbReference type="Proteomes" id="UP001432180"/>
    </source>
</evidence>
<keyword evidence="9 20" id="KW-0808">Transferase</keyword>
<dbReference type="SUPFAM" id="SSF55785">
    <property type="entry name" value="PYP-like sensor domain (PAS domain)"/>
    <property type="match status" value="1"/>
</dbReference>
<dbReference type="Pfam" id="PF02518">
    <property type="entry name" value="HATPase_c"/>
    <property type="match status" value="1"/>
</dbReference>
<evidence type="ECO:0000256" key="7">
    <source>
        <dbReference type="ARBA" id="ARBA00022553"/>
    </source>
</evidence>
<keyword evidence="16 18" id="KW-0472">Membrane</keyword>
<keyword evidence="6" id="KW-1003">Cell membrane</keyword>
<keyword evidence="14 18" id="KW-1133">Transmembrane helix</keyword>
<keyword evidence="11" id="KW-0547">Nucleotide-binding</keyword>
<dbReference type="InterPro" id="IPR035965">
    <property type="entry name" value="PAS-like_dom_sf"/>
</dbReference>
<dbReference type="Pfam" id="PF13188">
    <property type="entry name" value="PAS_8"/>
    <property type="match status" value="1"/>
</dbReference>
<keyword evidence="15" id="KW-0902">Two-component regulatory system</keyword>
<dbReference type="Gene3D" id="1.10.287.130">
    <property type="match status" value="1"/>
</dbReference>
<dbReference type="PROSITE" id="PS50109">
    <property type="entry name" value="HIS_KIN"/>
    <property type="match status" value="1"/>
</dbReference>
<keyword evidence="7" id="KW-0597">Phosphoprotein</keyword>
<evidence type="ECO:0000256" key="1">
    <source>
        <dbReference type="ARBA" id="ARBA00000085"/>
    </source>
</evidence>
<comment type="function">
    <text evidence="17">Member of the two-component regulatory system PhoR/PhoB involved in the phosphate regulon genes expression. PhoR may function as a membrane-associated protein kinase that phosphorylates PhoB in response to environmental signals.</text>
</comment>
<evidence type="ECO:0000256" key="2">
    <source>
        <dbReference type="ARBA" id="ARBA00004236"/>
    </source>
</evidence>
<dbReference type="SMART" id="SM00387">
    <property type="entry name" value="HATPase_c"/>
    <property type="match status" value="1"/>
</dbReference>
<evidence type="ECO:0000256" key="4">
    <source>
        <dbReference type="ARBA" id="ARBA00019665"/>
    </source>
</evidence>
<gene>
    <name evidence="20" type="primary">phoR_2</name>
    <name evidence="20" type="ORF">Thiowin_03703</name>
</gene>
<keyword evidence="12" id="KW-0418">Kinase</keyword>
<proteinExistence type="predicted"/>
<protein>
    <recommendedName>
        <fullName evidence="4">Phosphate regulon sensor protein PhoR</fullName>
        <ecNumber evidence="3">2.7.13.3</ecNumber>
    </recommendedName>
</protein>
<dbReference type="InterPro" id="IPR000014">
    <property type="entry name" value="PAS"/>
</dbReference>
<dbReference type="InterPro" id="IPR014310">
    <property type="entry name" value="Sig_transdc_His_kinase_PhoR"/>
</dbReference>
<dbReference type="InterPro" id="IPR021766">
    <property type="entry name" value="PhoR_N"/>
</dbReference>
<dbReference type="SUPFAM" id="SSF47384">
    <property type="entry name" value="Homodimeric domain of signal transducing histidine kinase"/>
    <property type="match status" value="1"/>
</dbReference>
<feature type="domain" description="Histidine kinase" evidence="19">
    <location>
        <begin position="251"/>
        <end position="466"/>
    </location>
</feature>
<evidence type="ECO:0000256" key="10">
    <source>
        <dbReference type="ARBA" id="ARBA00022692"/>
    </source>
</evidence>
<sequence length="480" mass="54405">MSQPEAKDSKPPGPTSPPNTVFRWLIPWLDLWVARFRNNLARDTVAEVGMVLLALCIAAGLQLAGLHWISALALALLPYLARHLLLLVRLARLIRKQHRLVPPFPLGFWGEIYRTIARYQQRGRKGRKRQLRFTRRFREAANSVPDALVVLDKGRRVEWANPAASSLMNVQFPRDDGRQLKEVFPHDSLEEYISAGDYSRPIDMTPAHNQSLMLSVRVTPFGERKKQRLVVGRDITKVYHLNMIRRDFVANASHELRTPLTVITGFLERLSESPQTPPGHRRPLSLMRQQGERMRSIIEDLLMLSRLEMDHRTTQITAVEVTELVNAIVSEARILCGDSHPITLEMDPNLRLLGNQNELYSAFSNLVFNAVKHTPAGTEVRIRWKELGNSPCFSVRDSGQGIAAEHLPRLSERFYRIDKARSRESGGTGLGLAIVKHVLNRHDAQLRIASELGTGSTFSCYFPPASRLRRESAEALIATR</sequence>
<dbReference type="InterPro" id="IPR036097">
    <property type="entry name" value="HisK_dim/P_sf"/>
</dbReference>
<evidence type="ECO:0000256" key="8">
    <source>
        <dbReference type="ARBA" id="ARBA00022592"/>
    </source>
</evidence>
<keyword evidence="8" id="KW-0592">Phosphate transport</keyword>
<dbReference type="InterPro" id="IPR005467">
    <property type="entry name" value="His_kinase_dom"/>
</dbReference>
<keyword evidence="21" id="KW-1185">Reference proteome</keyword>
<comment type="subcellular location">
    <subcellularLocation>
        <location evidence="2">Cell membrane</location>
    </subcellularLocation>
</comment>
<evidence type="ECO:0000256" key="5">
    <source>
        <dbReference type="ARBA" id="ARBA00022448"/>
    </source>
</evidence>
<dbReference type="CDD" id="cd00130">
    <property type="entry name" value="PAS"/>
    <property type="match status" value="1"/>
</dbReference>
<dbReference type="Proteomes" id="UP001432180">
    <property type="component" value="Chromosome"/>
</dbReference>
<dbReference type="InterPro" id="IPR050351">
    <property type="entry name" value="BphY/WalK/GraS-like"/>
</dbReference>
<evidence type="ECO:0000259" key="19">
    <source>
        <dbReference type="PROSITE" id="PS50109"/>
    </source>
</evidence>
<dbReference type="EC" id="2.7.13.3" evidence="3"/>
<dbReference type="Gene3D" id="3.30.565.10">
    <property type="entry name" value="Histidine kinase-like ATPase, C-terminal domain"/>
    <property type="match status" value="1"/>
</dbReference>
<dbReference type="CDD" id="cd00082">
    <property type="entry name" value="HisKA"/>
    <property type="match status" value="1"/>
</dbReference>
<reference evidence="20 21" key="1">
    <citation type="journal article" date="2023" name="Microorganisms">
        <title>Thiorhodovibrio frisius and Trv. litoralis spp. nov., Two Novel Members from a Clade of Fastidious Purple Sulfur Bacteria That Exhibit Unique Red-Shifted Light-Harvesting Capabilities.</title>
        <authorList>
            <person name="Methner A."/>
            <person name="Kuzyk S.B."/>
            <person name="Petersen J."/>
            <person name="Bauer S."/>
            <person name="Brinkmann H."/>
            <person name="Sichau K."/>
            <person name="Wanner G."/>
            <person name="Wolf J."/>
            <person name="Neumann-Schaal M."/>
            <person name="Henke P."/>
            <person name="Tank M."/>
            <person name="Sproer C."/>
            <person name="Bunk B."/>
            <person name="Overmann J."/>
        </authorList>
    </citation>
    <scope>NUCLEOTIDE SEQUENCE [LARGE SCALE GENOMIC DNA]</scope>
    <source>
        <strain evidence="20 21">DSM 6702</strain>
    </source>
</reference>
<dbReference type="SMART" id="SM00388">
    <property type="entry name" value="HisKA"/>
    <property type="match status" value="1"/>
</dbReference>
<dbReference type="InterPro" id="IPR003594">
    <property type="entry name" value="HATPase_dom"/>
</dbReference>
<evidence type="ECO:0000256" key="13">
    <source>
        <dbReference type="ARBA" id="ARBA00022840"/>
    </source>
</evidence>
<evidence type="ECO:0000256" key="18">
    <source>
        <dbReference type="SAM" id="Phobius"/>
    </source>
</evidence>